<organism evidence="2 3">
    <name type="scientific">Streptomyces violaceoruber</name>
    <dbReference type="NCBI Taxonomy" id="1935"/>
    <lineage>
        <taxon>Bacteria</taxon>
        <taxon>Bacillati</taxon>
        <taxon>Actinomycetota</taxon>
        <taxon>Actinomycetes</taxon>
        <taxon>Kitasatosporales</taxon>
        <taxon>Streptomycetaceae</taxon>
        <taxon>Streptomyces</taxon>
        <taxon>Streptomyces violaceoruber group</taxon>
    </lineage>
</organism>
<proteinExistence type="predicted"/>
<protein>
    <submittedName>
        <fullName evidence="2">Hydrolase</fullName>
    </submittedName>
</protein>
<evidence type="ECO:0000313" key="2">
    <source>
        <dbReference type="EMBL" id="ARF64179.1"/>
    </source>
</evidence>
<dbReference type="GO" id="GO:0016787">
    <property type="term" value="F:hydrolase activity"/>
    <property type="evidence" value="ECO:0007669"/>
    <property type="project" value="UniProtKB-KW"/>
</dbReference>
<dbReference type="InterPro" id="IPR026555">
    <property type="entry name" value="NSL3/Tex30"/>
</dbReference>
<dbReference type="EMBL" id="CP020570">
    <property type="protein sequence ID" value="ARF64179.1"/>
    <property type="molecule type" value="Genomic_DNA"/>
</dbReference>
<dbReference type="STRING" id="1935.B1H20_24470"/>
<dbReference type="SUPFAM" id="SSF53474">
    <property type="entry name" value="alpha/beta-Hydrolases"/>
    <property type="match status" value="1"/>
</dbReference>
<dbReference type="RefSeq" id="WP_030113627.1">
    <property type="nucleotide sequence ID" value="NZ_CP020570.1"/>
</dbReference>
<name>A0A1V0UG23_STRVN</name>
<dbReference type="Pfam" id="PF20408">
    <property type="entry name" value="Abhydrolase_11"/>
    <property type="match status" value="1"/>
</dbReference>
<feature type="domain" description="KANL3/Tex30 alpha/beta hydrolase-like" evidence="1">
    <location>
        <begin position="33"/>
        <end position="212"/>
    </location>
</feature>
<dbReference type="InterPro" id="IPR046879">
    <property type="entry name" value="KANL3/Tex30_Abhydrolase"/>
</dbReference>
<gene>
    <name evidence="2" type="ORF">B1H20_24470</name>
</gene>
<sequence length="216" mass="22014">MSRQPRTQNVTTDAGEARITWVPATTAPPPRLVLAVSHGAGGGIEARDLQALARALPGHGVTVALVEQPWRVAGKKVAPAPKTLDTGWRGLWPALAAAGPPVVAGGRSAGARVACRTAADLGAAAVLALSFPLHPPGRPEKSRAAELLGTGVPTLVVQGGADPFGRPGEFPPGAYELAEIPHGDHGFAVPKRSGLTEEQTTAALTDAVVKWLASLG</sequence>
<reference evidence="2 3" key="1">
    <citation type="submission" date="2017-03" db="EMBL/GenBank/DDBJ databases">
        <title>Complete Genome Sequence of a natural compounds producer, Streptomyces violaceus S21.</title>
        <authorList>
            <person name="Zhong C."/>
            <person name="Zhao Z."/>
            <person name="Fu J."/>
            <person name="Zong G."/>
            <person name="Qin R."/>
            <person name="Cao G."/>
        </authorList>
    </citation>
    <scope>NUCLEOTIDE SEQUENCE [LARGE SCALE GENOMIC DNA]</scope>
    <source>
        <strain evidence="2 3">S21</strain>
    </source>
</reference>
<dbReference type="InterPro" id="IPR029058">
    <property type="entry name" value="AB_hydrolase_fold"/>
</dbReference>
<dbReference type="PANTHER" id="PTHR13136:SF11">
    <property type="entry name" value="TESTIS-EXPRESSED PROTEIN 30"/>
    <property type="match status" value="1"/>
</dbReference>
<accession>A0A1V0UG23</accession>
<dbReference type="Gene3D" id="3.40.50.1820">
    <property type="entry name" value="alpha/beta hydrolase"/>
    <property type="match status" value="1"/>
</dbReference>
<keyword evidence="2" id="KW-0378">Hydrolase</keyword>
<dbReference type="GeneID" id="63982673"/>
<dbReference type="KEGG" id="svu:B1H20_24470"/>
<dbReference type="Proteomes" id="UP000192445">
    <property type="component" value="Chromosome"/>
</dbReference>
<evidence type="ECO:0000259" key="1">
    <source>
        <dbReference type="Pfam" id="PF20408"/>
    </source>
</evidence>
<dbReference type="PANTHER" id="PTHR13136">
    <property type="entry name" value="TESTIS DEVELOPMENT PROTEIN PRTD"/>
    <property type="match status" value="1"/>
</dbReference>
<dbReference type="AlphaFoldDB" id="A0A1V0UG23"/>
<dbReference type="OrthoDB" id="652634at2"/>
<evidence type="ECO:0000313" key="3">
    <source>
        <dbReference type="Proteomes" id="UP000192445"/>
    </source>
</evidence>